<dbReference type="Gene3D" id="2.20.100.10">
    <property type="entry name" value="Thrombospondin type-1 (TSP1) repeat"/>
    <property type="match status" value="1"/>
</dbReference>
<feature type="domain" description="SMB" evidence="5">
    <location>
        <begin position="27"/>
        <end position="78"/>
    </location>
</feature>
<dbReference type="Proteomes" id="UP001591681">
    <property type="component" value="Unassembled WGS sequence"/>
</dbReference>
<evidence type="ECO:0000256" key="3">
    <source>
        <dbReference type="ARBA" id="ARBA00023180"/>
    </source>
</evidence>
<dbReference type="PROSITE" id="PS00524">
    <property type="entry name" value="SMB_1"/>
    <property type="match status" value="1"/>
</dbReference>
<sequence length="264" mass="29207">MPSGHGKSLWALLLFLLIRRLQGSCQSAGLCCPGRNLSCVTQGWRLDRSYGDCFCDQACISTLDCCHDYNTACPAVPCLVSEWTHWSGCAEPCRATVRVRQRMILDEARNGAPPCPALQENAGCAEYHDQERQCRQTLVPALITTGGYGNARKKREAPENGDIAGYCVEFQLTSLTEGCHRSEGVHTRWMQYLREGHHVCVECQPPALSAGQTHCSGDGENATEDGNVSLQWQAVGNPRCRGLWKRVRRQDSCSCPSVHSFLFI</sequence>
<dbReference type="AlphaFoldDB" id="A0ABD1JWG1"/>
<dbReference type="PROSITE" id="PS50092">
    <property type="entry name" value="TSP1"/>
    <property type="match status" value="1"/>
</dbReference>
<proteinExistence type="predicted"/>
<protein>
    <recommendedName>
        <fullName evidence="5">SMB domain-containing protein</fullName>
    </recommendedName>
</protein>
<feature type="chain" id="PRO_5044788713" description="SMB domain-containing protein" evidence="4">
    <location>
        <begin position="24"/>
        <end position="264"/>
    </location>
</feature>
<name>A0ABD1JWG1_9TELE</name>
<dbReference type="PROSITE" id="PS50958">
    <property type="entry name" value="SMB_2"/>
    <property type="match status" value="1"/>
</dbReference>
<dbReference type="InterPro" id="IPR036024">
    <property type="entry name" value="Somatomedin_B-like_dom_sf"/>
</dbReference>
<gene>
    <name evidence="6" type="ORF">ACEWY4_013490</name>
</gene>
<dbReference type="EMBL" id="JBHFQA010000011">
    <property type="protein sequence ID" value="KAL2091227.1"/>
    <property type="molecule type" value="Genomic_DNA"/>
</dbReference>
<dbReference type="PANTHER" id="PTHR20920:SF4">
    <property type="entry name" value="SMB DOMAIN-CONTAINING PROTEIN"/>
    <property type="match status" value="1"/>
</dbReference>
<evidence type="ECO:0000256" key="4">
    <source>
        <dbReference type="SAM" id="SignalP"/>
    </source>
</evidence>
<feature type="signal peptide" evidence="4">
    <location>
        <begin position="1"/>
        <end position="23"/>
    </location>
</feature>
<dbReference type="InterPro" id="IPR056801">
    <property type="entry name" value="SBSPON_C"/>
</dbReference>
<dbReference type="InterPro" id="IPR044004">
    <property type="entry name" value="TSP1_spondin_dom"/>
</dbReference>
<comment type="caution">
    <text evidence="6">The sequence shown here is derived from an EMBL/GenBank/DDBJ whole genome shotgun (WGS) entry which is preliminary data.</text>
</comment>
<dbReference type="InterPro" id="IPR036383">
    <property type="entry name" value="TSP1_rpt_sf"/>
</dbReference>
<keyword evidence="1 4" id="KW-0732">Signal</keyword>
<dbReference type="InterPro" id="IPR000884">
    <property type="entry name" value="TSP1_rpt"/>
</dbReference>
<evidence type="ECO:0000259" key="5">
    <source>
        <dbReference type="PROSITE" id="PS50958"/>
    </source>
</evidence>
<reference evidence="6 7" key="1">
    <citation type="submission" date="2024-09" db="EMBL/GenBank/DDBJ databases">
        <title>A chromosome-level genome assembly of Gray's grenadier anchovy, Coilia grayii.</title>
        <authorList>
            <person name="Fu Z."/>
        </authorList>
    </citation>
    <scope>NUCLEOTIDE SEQUENCE [LARGE SCALE GENOMIC DNA]</scope>
    <source>
        <strain evidence="6">G4</strain>
        <tissue evidence="6">Muscle</tissue>
    </source>
</reference>
<dbReference type="Pfam" id="PF19028">
    <property type="entry name" value="TSP1_spondin"/>
    <property type="match status" value="1"/>
</dbReference>
<evidence type="ECO:0000313" key="7">
    <source>
        <dbReference type="Proteomes" id="UP001591681"/>
    </source>
</evidence>
<evidence type="ECO:0000256" key="2">
    <source>
        <dbReference type="ARBA" id="ARBA00023157"/>
    </source>
</evidence>
<evidence type="ECO:0000313" key="6">
    <source>
        <dbReference type="EMBL" id="KAL2091227.1"/>
    </source>
</evidence>
<dbReference type="SUPFAM" id="SSF90188">
    <property type="entry name" value="Somatomedin B domain"/>
    <property type="match status" value="1"/>
</dbReference>
<dbReference type="InterPro" id="IPR001212">
    <property type="entry name" value="Somatomedin_B_dom"/>
</dbReference>
<dbReference type="PANTHER" id="PTHR20920">
    <property type="entry name" value="RPE-SPONDIN"/>
    <property type="match status" value="1"/>
</dbReference>
<keyword evidence="7" id="KW-1185">Reference proteome</keyword>
<dbReference type="InterPro" id="IPR039942">
    <property type="entry name" value="SBSPO"/>
</dbReference>
<keyword evidence="2" id="KW-1015">Disulfide bond</keyword>
<dbReference type="Pfam" id="PF25031">
    <property type="entry name" value="SBSPON_C"/>
    <property type="match status" value="1"/>
</dbReference>
<evidence type="ECO:0000256" key="1">
    <source>
        <dbReference type="ARBA" id="ARBA00022729"/>
    </source>
</evidence>
<organism evidence="6 7">
    <name type="scientific">Coilia grayii</name>
    <name type="common">Gray's grenadier anchovy</name>
    <dbReference type="NCBI Taxonomy" id="363190"/>
    <lineage>
        <taxon>Eukaryota</taxon>
        <taxon>Metazoa</taxon>
        <taxon>Chordata</taxon>
        <taxon>Craniata</taxon>
        <taxon>Vertebrata</taxon>
        <taxon>Euteleostomi</taxon>
        <taxon>Actinopterygii</taxon>
        <taxon>Neopterygii</taxon>
        <taxon>Teleostei</taxon>
        <taxon>Clupei</taxon>
        <taxon>Clupeiformes</taxon>
        <taxon>Clupeoidei</taxon>
        <taxon>Engraulidae</taxon>
        <taxon>Coilinae</taxon>
        <taxon>Coilia</taxon>
    </lineage>
</organism>
<keyword evidence="3" id="KW-0325">Glycoprotein</keyword>
<dbReference type="SUPFAM" id="SSF82895">
    <property type="entry name" value="TSP-1 type 1 repeat"/>
    <property type="match status" value="1"/>
</dbReference>
<accession>A0ABD1JWG1</accession>